<protein>
    <recommendedName>
        <fullName evidence="1">DUF4325 domain-containing protein</fullName>
    </recommendedName>
</protein>
<name>A0A0F8RHK0_METMZ</name>
<evidence type="ECO:0000313" key="3">
    <source>
        <dbReference type="EMBL" id="KKH86887.1"/>
    </source>
</evidence>
<organism evidence="3 4">
    <name type="scientific">Methanosarcina mazei</name>
    <name type="common">Methanosarcina frisia</name>
    <dbReference type="NCBI Taxonomy" id="2209"/>
    <lineage>
        <taxon>Archaea</taxon>
        <taxon>Methanobacteriati</taxon>
        <taxon>Methanobacteriota</taxon>
        <taxon>Stenosarchaea group</taxon>
        <taxon>Methanomicrobia</taxon>
        <taxon>Methanosarcinales</taxon>
        <taxon>Methanosarcinaceae</taxon>
        <taxon>Methanosarcina</taxon>
    </lineage>
</organism>
<keyword evidence="5" id="KW-1185">Reference proteome</keyword>
<dbReference type="EMBL" id="JJOS01000012">
    <property type="protein sequence ID" value="KKG06145.1"/>
    <property type="molecule type" value="Genomic_DNA"/>
</dbReference>
<gene>
    <name evidence="2" type="ORF">DU47_12870</name>
    <name evidence="3" type="ORF">DU80_07085</name>
</gene>
<proteinExistence type="predicted"/>
<dbReference type="Proteomes" id="UP000034152">
    <property type="component" value="Unassembled WGS sequence"/>
</dbReference>
<dbReference type="Pfam" id="PF14213">
    <property type="entry name" value="DUF4325"/>
    <property type="match status" value="1"/>
</dbReference>
<evidence type="ECO:0000313" key="5">
    <source>
        <dbReference type="Proteomes" id="UP000034578"/>
    </source>
</evidence>
<dbReference type="Proteomes" id="UP000034578">
    <property type="component" value="Unassembled WGS sequence"/>
</dbReference>
<dbReference type="AlphaFoldDB" id="A0A0F8RHK0"/>
<dbReference type="EMBL" id="JJQU01000093">
    <property type="protein sequence ID" value="KKH86887.1"/>
    <property type="molecule type" value="Genomic_DNA"/>
</dbReference>
<sequence length="119" mass="13407">MVAEVKINVMNVVGYRLCVSSEDGQKLFDTINKNFQENKKVELSFQGITNLTSAFLNTAVGQLYGKYPESFVRANLSVSHMEKDDLVILKRVVERAKDYFKNPKPYEKAVNDLIGGGNE</sequence>
<evidence type="ECO:0000313" key="4">
    <source>
        <dbReference type="Proteomes" id="UP000034152"/>
    </source>
</evidence>
<reference evidence="4 5" key="1">
    <citation type="journal article" date="2015" name="ISME J.">
        <title>Genomic and phenotypic differentiation among Methanosarcina mazei populations from Columbia River sediment.</title>
        <authorList>
            <person name="Youngblut N.D."/>
            <person name="Wirth J.S."/>
            <person name="Henriksen J.R."/>
            <person name="Smith M."/>
            <person name="Simon H."/>
            <person name="Metcalf W.W."/>
            <person name="Whitaker R.J."/>
        </authorList>
    </citation>
    <scope>NUCLEOTIDE SEQUENCE [LARGE SCALE GENOMIC DNA]</scope>
    <source>
        <strain evidence="3 4">1.H.M.2.1</strain>
        <strain evidence="2 5">2.F.A.2.4</strain>
    </source>
</reference>
<dbReference type="RefSeq" id="WP_048048194.1">
    <property type="nucleotide sequence ID" value="NZ_JJOS01000012.1"/>
</dbReference>
<dbReference type="PATRIC" id="fig|2209.56.peg.1544"/>
<feature type="domain" description="DUF4325" evidence="1">
    <location>
        <begin position="23"/>
        <end position="85"/>
    </location>
</feature>
<comment type="caution">
    <text evidence="3">The sequence shown here is derived from an EMBL/GenBank/DDBJ whole genome shotgun (WGS) entry which is preliminary data.</text>
</comment>
<evidence type="ECO:0000259" key="1">
    <source>
        <dbReference type="Pfam" id="PF14213"/>
    </source>
</evidence>
<dbReference type="InterPro" id="IPR025474">
    <property type="entry name" value="DUF4325"/>
</dbReference>
<evidence type="ECO:0000313" key="2">
    <source>
        <dbReference type="EMBL" id="KKG06145.1"/>
    </source>
</evidence>
<accession>A0A0F8RHK0</accession>